<dbReference type="EMBL" id="FP929038">
    <property type="protein sequence ID" value="CBK81170.1"/>
    <property type="molecule type" value="Genomic_DNA"/>
</dbReference>
<evidence type="ECO:0000313" key="1">
    <source>
        <dbReference type="EMBL" id="CBK81170.1"/>
    </source>
</evidence>
<dbReference type="AlphaFoldDB" id="D4J9Z9"/>
<dbReference type="KEGG" id="cct:CC1_25220"/>
<dbReference type="STRING" id="717962.CC1_25220"/>
<dbReference type="Proteomes" id="UP000008798">
    <property type="component" value="Chromosome"/>
</dbReference>
<name>D4J9Z9_9FIRM</name>
<proteinExistence type="predicted"/>
<reference evidence="1 2" key="2">
    <citation type="submission" date="2010-03" db="EMBL/GenBank/DDBJ databases">
        <authorList>
            <person name="Pajon A."/>
        </authorList>
    </citation>
    <scope>NUCLEOTIDE SEQUENCE [LARGE SCALE GENOMIC DNA]</scope>
    <source>
        <strain evidence="1 2">GD/7</strain>
    </source>
</reference>
<sequence>MRALGHQHSWTTTDMMMCSCGVMCGMHMIEDTVFFDAH</sequence>
<dbReference type="HOGENOM" id="CLU_3326879_0_0_9"/>
<evidence type="ECO:0000313" key="2">
    <source>
        <dbReference type="Proteomes" id="UP000008798"/>
    </source>
</evidence>
<dbReference type="PATRIC" id="fig|717962.3.peg.2418"/>
<protein>
    <submittedName>
        <fullName evidence="1">Uncharacterized protein</fullName>
    </submittedName>
</protein>
<accession>D4J9Z9</accession>
<organism evidence="1 2">
    <name type="scientific">Coprococcus catus GD/7</name>
    <dbReference type="NCBI Taxonomy" id="717962"/>
    <lineage>
        <taxon>Bacteria</taxon>
        <taxon>Bacillati</taxon>
        <taxon>Bacillota</taxon>
        <taxon>Clostridia</taxon>
        <taxon>Lachnospirales</taxon>
        <taxon>Lachnospiraceae</taxon>
        <taxon>Coprococcus</taxon>
    </lineage>
</organism>
<reference evidence="1 2" key="1">
    <citation type="submission" date="2010-03" db="EMBL/GenBank/DDBJ databases">
        <title>The genome sequence of Coprococcus catus GD/7.</title>
        <authorList>
            <consortium name="metaHIT consortium -- http://www.metahit.eu/"/>
            <person name="Pajon A."/>
            <person name="Turner K."/>
            <person name="Parkhill J."/>
            <person name="Duncan S."/>
            <person name="Flint H."/>
        </authorList>
    </citation>
    <scope>NUCLEOTIDE SEQUENCE [LARGE SCALE GENOMIC DNA]</scope>
    <source>
        <strain evidence="1 2">GD/7</strain>
    </source>
</reference>
<gene>
    <name evidence="1" type="ORF">CC1_25220</name>
</gene>